<evidence type="ECO:0000313" key="1">
    <source>
        <dbReference type="EMBL" id="MBS4538201.1"/>
    </source>
</evidence>
<dbReference type="Gene3D" id="1.10.10.10">
    <property type="entry name" value="Winged helix-like DNA-binding domain superfamily/Winged helix DNA-binding domain"/>
    <property type="match status" value="1"/>
</dbReference>
<comment type="caution">
    <text evidence="1">The sequence shown here is derived from an EMBL/GenBank/DDBJ whole genome shotgun (WGS) entry which is preliminary data.</text>
</comment>
<evidence type="ECO:0008006" key="3">
    <source>
        <dbReference type="Google" id="ProtNLM"/>
    </source>
</evidence>
<reference evidence="1" key="1">
    <citation type="submission" date="2019-12" db="EMBL/GenBank/DDBJ databases">
        <title>Clostridiaceae gen. nov. sp. nov., isolated from sediment in Xinjiang, China.</title>
        <authorList>
            <person name="Zhang R."/>
        </authorList>
    </citation>
    <scope>NUCLEOTIDE SEQUENCE</scope>
    <source>
        <strain evidence="1">D2Q-11</strain>
    </source>
</reference>
<evidence type="ECO:0000313" key="2">
    <source>
        <dbReference type="Proteomes" id="UP000724672"/>
    </source>
</evidence>
<dbReference type="InterPro" id="IPR013324">
    <property type="entry name" value="RNA_pol_sigma_r3/r4-like"/>
</dbReference>
<accession>A0A942UXK9</accession>
<dbReference type="InterPro" id="IPR036388">
    <property type="entry name" value="WH-like_DNA-bd_sf"/>
</dbReference>
<keyword evidence="2" id="KW-1185">Reference proteome</keyword>
<gene>
    <name evidence="1" type="ORF">GOQ27_06985</name>
</gene>
<proteinExistence type="predicted"/>
<protein>
    <recommendedName>
        <fullName evidence="3">RNA polymerase sigma factor, sigma-70 family</fullName>
    </recommendedName>
</protein>
<organism evidence="1 2">
    <name type="scientific">Anaeromonas frigoriresistens</name>
    <dbReference type="NCBI Taxonomy" id="2683708"/>
    <lineage>
        <taxon>Bacteria</taxon>
        <taxon>Bacillati</taxon>
        <taxon>Bacillota</taxon>
        <taxon>Tissierellia</taxon>
        <taxon>Tissierellales</taxon>
        <taxon>Thermohalobacteraceae</taxon>
        <taxon>Anaeromonas</taxon>
    </lineage>
</organism>
<sequence>MKNIKDKYYKATEKALYNYSHFKINIINMKEELESLKDDDGVGAISYEGEKTSETFKINRQVEDQSIRNINKEKYLRMKIKLTENEIRKIDRALEGLTEKERKIIELRYMKGYQWFNIAYEVQYNERYCRTIKRCAIENVAKSLYGMTAVFEPDFP</sequence>
<dbReference type="AlphaFoldDB" id="A0A942UXK9"/>
<dbReference type="RefSeq" id="WP_203366129.1">
    <property type="nucleotide sequence ID" value="NZ_WSFT01000029.1"/>
</dbReference>
<dbReference type="EMBL" id="WSFT01000029">
    <property type="protein sequence ID" value="MBS4538201.1"/>
    <property type="molecule type" value="Genomic_DNA"/>
</dbReference>
<dbReference type="SUPFAM" id="SSF88659">
    <property type="entry name" value="Sigma3 and sigma4 domains of RNA polymerase sigma factors"/>
    <property type="match status" value="1"/>
</dbReference>
<name>A0A942UXK9_9FIRM</name>
<dbReference type="Proteomes" id="UP000724672">
    <property type="component" value="Unassembled WGS sequence"/>
</dbReference>